<comment type="catalytic activity">
    <reaction evidence="1">
        <text>beta-D-ribopyranose = beta-D-ribofuranose</text>
        <dbReference type="Rhea" id="RHEA:25432"/>
        <dbReference type="ChEBI" id="CHEBI:27476"/>
        <dbReference type="ChEBI" id="CHEBI:47002"/>
        <dbReference type="EC" id="5.4.99.62"/>
    </reaction>
</comment>
<dbReference type="OrthoDB" id="9805009at2"/>
<dbReference type="SUPFAM" id="SSF102546">
    <property type="entry name" value="RbsD-like"/>
    <property type="match status" value="1"/>
</dbReference>
<evidence type="ECO:0000313" key="7">
    <source>
        <dbReference type="Proteomes" id="UP000316714"/>
    </source>
</evidence>
<dbReference type="InterPro" id="IPR023064">
    <property type="entry name" value="D-ribose_pyranase"/>
</dbReference>
<evidence type="ECO:0000256" key="1">
    <source>
        <dbReference type="ARBA" id="ARBA00000223"/>
    </source>
</evidence>
<reference evidence="6 7" key="1">
    <citation type="submission" date="2019-02" db="EMBL/GenBank/DDBJ databases">
        <title>Deep-cultivation of Planctomycetes and their phenomic and genomic characterization uncovers novel biology.</title>
        <authorList>
            <person name="Wiegand S."/>
            <person name="Jogler M."/>
            <person name="Boedeker C."/>
            <person name="Pinto D."/>
            <person name="Vollmers J."/>
            <person name="Rivas-Marin E."/>
            <person name="Kohn T."/>
            <person name="Peeters S.H."/>
            <person name="Heuer A."/>
            <person name="Rast P."/>
            <person name="Oberbeckmann S."/>
            <person name="Bunk B."/>
            <person name="Jeske O."/>
            <person name="Meyerdierks A."/>
            <person name="Storesund J.E."/>
            <person name="Kallscheuer N."/>
            <person name="Luecker S."/>
            <person name="Lage O.M."/>
            <person name="Pohl T."/>
            <person name="Merkel B.J."/>
            <person name="Hornburger P."/>
            <person name="Mueller R.-W."/>
            <person name="Bruemmer F."/>
            <person name="Labrenz M."/>
            <person name="Spormann A.M."/>
            <person name="Op Den Camp H."/>
            <person name="Overmann J."/>
            <person name="Amann R."/>
            <person name="Jetten M.S.M."/>
            <person name="Mascher T."/>
            <person name="Medema M.H."/>
            <person name="Devos D.P."/>
            <person name="Kaster A.-K."/>
            <person name="Ovreas L."/>
            <person name="Rohde M."/>
            <person name="Galperin M.Y."/>
            <person name="Jogler C."/>
        </authorList>
    </citation>
    <scope>NUCLEOTIDE SEQUENCE [LARGE SCALE GENOMIC DNA]</scope>
    <source>
        <strain evidence="6 7">KOR34</strain>
    </source>
</reference>
<evidence type="ECO:0000256" key="3">
    <source>
        <dbReference type="ARBA" id="ARBA00022490"/>
    </source>
</evidence>
<dbReference type="GO" id="GO:0016872">
    <property type="term" value="F:intramolecular lyase activity"/>
    <property type="evidence" value="ECO:0007669"/>
    <property type="project" value="InterPro"/>
</dbReference>
<dbReference type="GO" id="GO:0048029">
    <property type="term" value="F:monosaccharide binding"/>
    <property type="evidence" value="ECO:0007669"/>
    <property type="project" value="InterPro"/>
</dbReference>
<keyword evidence="7" id="KW-1185">Reference proteome</keyword>
<dbReference type="EMBL" id="SIHJ01000001">
    <property type="protein sequence ID" value="TWT37584.1"/>
    <property type="molecule type" value="Genomic_DNA"/>
</dbReference>
<dbReference type="GO" id="GO:0062193">
    <property type="term" value="F:D-ribose pyranase activity"/>
    <property type="evidence" value="ECO:0007669"/>
    <property type="project" value="UniProtKB-EC"/>
</dbReference>
<keyword evidence="5" id="KW-0119">Carbohydrate metabolism</keyword>
<dbReference type="GO" id="GO:0019303">
    <property type="term" value="P:D-ribose catabolic process"/>
    <property type="evidence" value="ECO:0007669"/>
    <property type="project" value="TreeGrafter"/>
</dbReference>
<evidence type="ECO:0000256" key="4">
    <source>
        <dbReference type="ARBA" id="ARBA00023235"/>
    </source>
</evidence>
<dbReference type="PANTHER" id="PTHR37831:SF1">
    <property type="entry name" value="D-RIBOSE PYRANASE"/>
    <property type="match status" value="1"/>
</dbReference>
<dbReference type="InterPro" id="IPR007721">
    <property type="entry name" value="RbsD_FucU"/>
</dbReference>
<keyword evidence="4 6" id="KW-0413">Isomerase</keyword>
<dbReference type="Proteomes" id="UP000316714">
    <property type="component" value="Unassembled WGS sequence"/>
</dbReference>
<dbReference type="AlphaFoldDB" id="A0A5C5VG17"/>
<dbReference type="PANTHER" id="PTHR37831">
    <property type="entry name" value="D-RIBOSE PYRANASE"/>
    <property type="match status" value="1"/>
</dbReference>
<dbReference type="EC" id="5.4.99.62" evidence="2"/>
<dbReference type="InterPro" id="IPR023750">
    <property type="entry name" value="RbsD-like_sf"/>
</dbReference>
<accession>A0A5C5VG17</accession>
<dbReference type="GO" id="GO:0005829">
    <property type="term" value="C:cytosol"/>
    <property type="evidence" value="ECO:0007669"/>
    <property type="project" value="TreeGrafter"/>
</dbReference>
<evidence type="ECO:0000256" key="2">
    <source>
        <dbReference type="ARBA" id="ARBA00012862"/>
    </source>
</evidence>
<proteinExistence type="predicted"/>
<name>A0A5C5VG17_9BACT</name>
<dbReference type="Pfam" id="PF05025">
    <property type="entry name" value="RbsD_FucU"/>
    <property type="match status" value="1"/>
</dbReference>
<dbReference type="NCBIfam" id="NF008761">
    <property type="entry name" value="PRK11797.1"/>
    <property type="match status" value="1"/>
</dbReference>
<dbReference type="RefSeq" id="WP_146564912.1">
    <property type="nucleotide sequence ID" value="NZ_SIHJ01000001.1"/>
</dbReference>
<keyword evidence="3" id="KW-0963">Cytoplasm</keyword>
<dbReference type="Gene3D" id="3.40.1650.10">
    <property type="entry name" value="RbsD-like domain"/>
    <property type="match status" value="1"/>
</dbReference>
<protein>
    <recommendedName>
        <fullName evidence="2">D-ribose pyranase</fullName>
        <ecNumber evidence="2">5.4.99.62</ecNumber>
    </recommendedName>
</protein>
<evidence type="ECO:0000256" key="5">
    <source>
        <dbReference type="ARBA" id="ARBA00023277"/>
    </source>
</evidence>
<evidence type="ECO:0000313" key="6">
    <source>
        <dbReference type="EMBL" id="TWT37584.1"/>
    </source>
</evidence>
<sequence>MLKTGILNPQINSLLSRVRHTNTLVIADRGFPYWPQIETVDISLVDGLPTVLDVLRAVRPNFVIGKAWMAEEFASSNDDATRASFEQALEGITITRQPHNEFKQRIPHAIGLIRTGDTTQYANLVLESA</sequence>
<gene>
    <name evidence="6" type="primary">rbsD</name>
    <name evidence="6" type="ORF">KOR34_25380</name>
</gene>
<organism evidence="6 7">
    <name type="scientific">Posidoniimonas corsicana</name>
    <dbReference type="NCBI Taxonomy" id="1938618"/>
    <lineage>
        <taxon>Bacteria</taxon>
        <taxon>Pseudomonadati</taxon>
        <taxon>Planctomycetota</taxon>
        <taxon>Planctomycetia</taxon>
        <taxon>Pirellulales</taxon>
        <taxon>Lacipirellulaceae</taxon>
        <taxon>Posidoniimonas</taxon>
    </lineage>
</organism>
<comment type="caution">
    <text evidence="6">The sequence shown here is derived from an EMBL/GenBank/DDBJ whole genome shotgun (WGS) entry which is preliminary data.</text>
</comment>